<protein>
    <submittedName>
        <fullName evidence="2">Uncharacterized protein</fullName>
    </submittedName>
</protein>
<evidence type="ECO:0000313" key="2">
    <source>
        <dbReference type="EMBL" id="VEL41985.1"/>
    </source>
</evidence>
<evidence type="ECO:0000256" key="1">
    <source>
        <dbReference type="SAM" id="MobiDB-lite"/>
    </source>
</evidence>
<accession>A0A448XPZ8</accession>
<keyword evidence="3" id="KW-1185">Reference proteome</keyword>
<organism evidence="2 3">
    <name type="scientific">Protopolystoma xenopodis</name>
    <dbReference type="NCBI Taxonomy" id="117903"/>
    <lineage>
        <taxon>Eukaryota</taxon>
        <taxon>Metazoa</taxon>
        <taxon>Spiralia</taxon>
        <taxon>Lophotrochozoa</taxon>
        <taxon>Platyhelminthes</taxon>
        <taxon>Monogenea</taxon>
        <taxon>Polyopisthocotylea</taxon>
        <taxon>Polystomatidea</taxon>
        <taxon>Polystomatidae</taxon>
        <taxon>Protopolystoma</taxon>
    </lineage>
</organism>
<feature type="compositionally biased region" description="Polar residues" evidence="1">
    <location>
        <begin position="49"/>
        <end position="72"/>
    </location>
</feature>
<reference evidence="2" key="1">
    <citation type="submission" date="2018-11" db="EMBL/GenBank/DDBJ databases">
        <authorList>
            <consortium name="Pathogen Informatics"/>
        </authorList>
    </citation>
    <scope>NUCLEOTIDE SEQUENCE</scope>
</reference>
<sequence>MDESLARFHRNRRRLPRKQSQHECASKARRQQVRRNRPSSSGGVGLRISSPNTFTRNARQLNMSVTTGHATA</sequence>
<dbReference type="EMBL" id="CAAALY010271929">
    <property type="protein sequence ID" value="VEL41985.1"/>
    <property type="molecule type" value="Genomic_DNA"/>
</dbReference>
<evidence type="ECO:0000313" key="3">
    <source>
        <dbReference type="Proteomes" id="UP000784294"/>
    </source>
</evidence>
<comment type="caution">
    <text evidence="2">The sequence shown here is derived from an EMBL/GenBank/DDBJ whole genome shotgun (WGS) entry which is preliminary data.</text>
</comment>
<feature type="compositionally biased region" description="Basic residues" evidence="1">
    <location>
        <begin position="27"/>
        <end position="37"/>
    </location>
</feature>
<name>A0A448XPZ8_9PLAT</name>
<feature type="compositionally biased region" description="Basic residues" evidence="1">
    <location>
        <begin position="7"/>
        <end position="19"/>
    </location>
</feature>
<feature type="region of interest" description="Disordered" evidence="1">
    <location>
        <begin position="1"/>
        <end position="72"/>
    </location>
</feature>
<dbReference type="Proteomes" id="UP000784294">
    <property type="component" value="Unassembled WGS sequence"/>
</dbReference>
<proteinExistence type="predicted"/>
<gene>
    <name evidence="2" type="ORF">PXEA_LOCUS35425</name>
</gene>
<dbReference type="AlphaFoldDB" id="A0A448XPZ8"/>